<evidence type="ECO:0000313" key="3">
    <source>
        <dbReference type="Proteomes" id="UP000078492"/>
    </source>
</evidence>
<dbReference type="EMBL" id="KQ979690">
    <property type="protein sequence ID" value="KYN19749.1"/>
    <property type="molecule type" value="Genomic_DNA"/>
</dbReference>
<protein>
    <submittedName>
        <fullName evidence="2">THAP domain-containing protein 9</fullName>
    </submittedName>
</protein>
<sequence length="498" mass="58303">GDGTQVNFSTYELLGCNFKLDEMKTSFKHPNLQTDIHVIMDPCHMLKFCRNTFNDKFIQSPKGTISFHYIEKLHELQETEGFKFANKLSSKHIQFKNKKMNISIAAQTISRSVADAINYLRDHCKLKEFYGSEATTEFLCMFDRIFDLMNSRNIFGKDYKTPLKWSNLEYWNKIFVETEQYIRTLTLEDMPLLRHQRKTFALGFLIDICSFRNFAIYLLCPDRDKCFTYFLTYKCSQDHIELYFSCLGLRGGGGGELWSVRRLLHRNSVEPSINSNCLSEGFELSPAFEFRKSTRAIQDVHCTDRDNRELKDLMMRLDHVELSYYQRNILYYIAGNIANKFVKKFQCSYCHEIVVASSHSKDHNYYNSDSGFLDFVNRGRLKIPSKCIFELVIFCEKAFKAEITVGFNGNINFKDKITAAAIKQFMPSLKILFKPDHPIVETSNLCEEIHEIKIIKYVIALYTKIRLYAYAKTNTLKYLDSKATLRQKLNKTIFFLHV</sequence>
<dbReference type="Proteomes" id="UP000078492">
    <property type="component" value="Unassembled WGS sequence"/>
</dbReference>
<feature type="domain" description="Transposable element P transposase-like GTP-binding insertion" evidence="1">
    <location>
        <begin position="43"/>
        <end position="162"/>
    </location>
</feature>
<gene>
    <name evidence="2" type="ORF">ALC57_07902</name>
</gene>
<organism evidence="2 3">
    <name type="scientific">Trachymyrmex cornetzi</name>
    <dbReference type="NCBI Taxonomy" id="471704"/>
    <lineage>
        <taxon>Eukaryota</taxon>
        <taxon>Metazoa</taxon>
        <taxon>Ecdysozoa</taxon>
        <taxon>Arthropoda</taxon>
        <taxon>Hexapoda</taxon>
        <taxon>Insecta</taxon>
        <taxon>Pterygota</taxon>
        <taxon>Neoptera</taxon>
        <taxon>Endopterygota</taxon>
        <taxon>Hymenoptera</taxon>
        <taxon>Apocrita</taxon>
        <taxon>Aculeata</taxon>
        <taxon>Formicoidea</taxon>
        <taxon>Formicidae</taxon>
        <taxon>Myrmicinae</taxon>
        <taxon>Trachymyrmex</taxon>
    </lineage>
</organism>
<keyword evidence="3" id="KW-1185">Reference proteome</keyword>
<dbReference type="STRING" id="471704.A0A151J7D5"/>
<proteinExistence type="predicted"/>
<feature type="non-terminal residue" evidence="2">
    <location>
        <position position="1"/>
    </location>
</feature>
<dbReference type="PANTHER" id="PTHR47577">
    <property type="entry name" value="THAP DOMAIN-CONTAINING PROTEIN 6"/>
    <property type="match status" value="1"/>
</dbReference>
<dbReference type="PANTHER" id="PTHR47577:SF2">
    <property type="entry name" value="THAP DOMAIN CONTAINING 9"/>
    <property type="match status" value="1"/>
</dbReference>
<dbReference type="InterPro" id="IPR048366">
    <property type="entry name" value="TNP-like_GBD"/>
</dbReference>
<dbReference type="AlphaFoldDB" id="A0A151J7D5"/>
<name>A0A151J7D5_9HYME</name>
<evidence type="ECO:0000259" key="1">
    <source>
        <dbReference type="Pfam" id="PF21788"/>
    </source>
</evidence>
<reference evidence="2 3" key="1">
    <citation type="submission" date="2015-09" db="EMBL/GenBank/DDBJ databases">
        <title>Trachymyrmex cornetzi WGS genome.</title>
        <authorList>
            <person name="Nygaard S."/>
            <person name="Hu H."/>
            <person name="Boomsma J."/>
            <person name="Zhang G."/>
        </authorList>
    </citation>
    <scope>NUCLEOTIDE SEQUENCE [LARGE SCALE GENOMIC DNA]</scope>
    <source>
        <strain evidence="2">Tcor2-1</strain>
        <tissue evidence="2">Whole body</tissue>
    </source>
</reference>
<evidence type="ECO:0000313" key="2">
    <source>
        <dbReference type="EMBL" id="KYN19749.1"/>
    </source>
</evidence>
<accession>A0A151J7D5</accession>
<dbReference type="Pfam" id="PF21788">
    <property type="entry name" value="TNP-like_GBD"/>
    <property type="match status" value="1"/>
</dbReference>